<sequence length="801" mass="91597">MLMIFFTFFYSGEKFQAHLISSHLIALIERKSGKNSQTKMARKGRSAILPTNIVLLQNLVKRDPGSYHEEFLQQYAHYESLRDIFMLSGITGGESNDKDGSISRNVEQFSELIGFVAQVCSCFPKETANFPEELKQLILNHHKQLPFELKERILTSLMMLRNKSVITAEQLLQTMFPLLIAYSSQGNTLSVNSHAKELRQLIYKNLIALLKSCNTGSKNQKLNRSTQALCFNLLDEPDSQGIWATKLTRELWRRAIWDDSRSVEIMVQAALHEDVKIAMSGVMFFLDADKERESNFEENSDSEEEVDLEGIRHRLKINKKTGRRGKKLKNAVKTMRKKNKDDTQQGHGYLNFSAIHLLRDPQGFSESLFTRHLNGKNANKFSMEQKISLMQLLSRMVGTHKLMVLGLYTFFLKYLTPKQRDVTQILAACAQSCHELVPPENLHVMVRKIADEFVSEGVASEVAAAGLNTIREICSRAPLAIDETLLQDLTEYKSSKAKGVAMGAKSLVSLYREMAPEMLKKKDRGKNASMEVQESKREGKISRRPQFGEERGNVEGIEGIELLAQWKNDHGDEEDDDEANDRNWEVDEEEGSSDEIDGEWVSVESDKEYDVDMDSSDSEKDDDDKKKKAEEDEEDSDLDLSDKEKDGAEQEDEQEEPKTTMDPEAAFRELASSRILTPADFAKLQQLRTEEGVQKLMGLQKRGQNEELVDSAGLLGPIKYKQTREERLQRVMEGREDREKFGSRKGKRENPHSTTNREKARKKNFMMMIHKKSVQGKRKMSLKDRQTILKNHVTKQKKKGF</sequence>
<organism evidence="11 12">
    <name type="scientific">Zygosaccharomyces rouxii</name>
    <dbReference type="NCBI Taxonomy" id="4956"/>
    <lineage>
        <taxon>Eukaryota</taxon>
        <taxon>Fungi</taxon>
        <taxon>Dikarya</taxon>
        <taxon>Ascomycota</taxon>
        <taxon>Saccharomycotina</taxon>
        <taxon>Saccharomycetes</taxon>
        <taxon>Saccharomycetales</taxon>
        <taxon>Saccharomycetaceae</taxon>
        <taxon>Zygosaccharomyces</taxon>
    </lineage>
</organism>
<evidence type="ECO:0000256" key="2">
    <source>
        <dbReference type="ARBA" id="ARBA00022448"/>
    </source>
</evidence>
<feature type="region of interest" description="Disordered" evidence="7">
    <location>
        <begin position="730"/>
        <end position="801"/>
    </location>
</feature>
<dbReference type="PANTHER" id="PTHR12730">
    <property type="entry name" value="HSDA/SDA1-RELATED"/>
    <property type="match status" value="1"/>
</dbReference>
<evidence type="ECO:0000256" key="5">
    <source>
        <dbReference type="ARBA" id="ARBA00023242"/>
    </source>
</evidence>
<dbReference type="GO" id="GO:0000055">
    <property type="term" value="P:ribosomal large subunit export from nucleus"/>
    <property type="evidence" value="ECO:0007669"/>
    <property type="project" value="UniProtKB-UniRule"/>
</dbReference>
<dbReference type="GO" id="GO:0042273">
    <property type="term" value="P:ribosomal large subunit biogenesis"/>
    <property type="evidence" value="ECO:0007669"/>
    <property type="project" value="UniProtKB-UniRule"/>
</dbReference>
<keyword evidence="5 6" id="KW-0539">Nucleus</keyword>
<dbReference type="EMBL" id="BDGX01000009">
    <property type="protein sequence ID" value="GAV48183.1"/>
    <property type="molecule type" value="Genomic_DNA"/>
</dbReference>
<feature type="compositionally biased region" description="Acidic residues" evidence="7">
    <location>
        <begin position="611"/>
        <end position="622"/>
    </location>
</feature>
<comment type="function">
    <text evidence="6">Required for 60S pre-ribosomal subunits export to the cytoplasm.</text>
</comment>
<protein>
    <recommendedName>
        <fullName evidence="6">Protein SDA1</fullName>
    </recommendedName>
</protein>
<dbReference type="PANTHER" id="PTHR12730:SF0">
    <property type="entry name" value="PROTEIN SDA1 HOMOLOG"/>
    <property type="match status" value="1"/>
</dbReference>
<evidence type="ECO:0000256" key="4">
    <source>
        <dbReference type="ARBA" id="ARBA00022927"/>
    </source>
</evidence>
<comment type="subcellular location">
    <subcellularLocation>
        <location evidence="6">Nucleus</location>
        <location evidence="6">Nucleolus</location>
    </subcellularLocation>
</comment>
<reference evidence="11 12" key="1">
    <citation type="submission" date="2016-08" db="EMBL/GenBank/DDBJ databases">
        <title>Draft genome sequence of allopolyploid Zygosaccharomyces rouxii.</title>
        <authorList>
            <person name="Watanabe J."/>
            <person name="Uehara K."/>
            <person name="Mogi Y."/>
            <person name="Tsukioka Y."/>
        </authorList>
    </citation>
    <scope>NUCLEOTIDE SEQUENCE [LARGE SCALE GENOMIC DNA]</scope>
    <source>
        <strain evidence="11 12">NBRC 110957</strain>
    </source>
</reference>
<feature type="compositionally biased region" description="Basic and acidic residues" evidence="7">
    <location>
        <begin position="656"/>
        <end position="666"/>
    </location>
</feature>
<evidence type="ECO:0000256" key="3">
    <source>
        <dbReference type="ARBA" id="ARBA00022517"/>
    </source>
</evidence>
<dbReference type="Pfam" id="PF21638">
    <property type="entry name" value="SDA1_C"/>
    <property type="match status" value="1"/>
</dbReference>
<keyword evidence="3 6" id="KW-0690">Ribosome biogenesis</keyword>
<dbReference type="InterPro" id="IPR012977">
    <property type="entry name" value="SDA1_N"/>
</dbReference>
<accession>A0A1Q2ZY01</accession>
<dbReference type="InterPro" id="IPR007949">
    <property type="entry name" value="SDA1_MD"/>
</dbReference>
<dbReference type="OrthoDB" id="2196187at2759"/>
<comment type="caution">
    <text evidence="11">The sequence shown here is derived from an EMBL/GenBank/DDBJ whole genome shotgun (WGS) entry which is preliminary data.</text>
</comment>
<proteinExistence type="inferred from homology"/>
<gene>
    <name evidence="11" type="ORF">ZYGR_0I04800</name>
</gene>
<dbReference type="eggNOG" id="KOG2229">
    <property type="taxonomic scope" value="Eukaryota"/>
</dbReference>
<dbReference type="GO" id="GO:0015031">
    <property type="term" value="P:protein transport"/>
    <property type="evidence" value="ECO:0007669"/>
    <property type="project" value="UniProtKB-KW"/>
</dbReference>
<feature type="domain" description="SDA1 C-terminal" evidence="10">
    <location>
        <begin position="752"/>
        <end position="799"/>
    </location>
</feature>
<dbReference type="InterPro" id="IPR027312">
    <property type="entry name" value="Sda1"/>
</dbReference>
<dbReference type="InterPro" id="IPR048292">
    <property type="entry name" value="SDA1_C"/>
</dbReference>
<dbReference type="Pfam" id="PF08158">
    <property type="entry name" value="SDA1_HEAT"/>
    <property type="match status" value="1"/>
</dbReference>
<evidence type="ECO:0000256" key="1">
    <source>
        <dbReference type="ARBA" id="ARBA00005783"/>
    </source>
</evidence>
<evidence type="ECO:0000313" key="11">
    <source>
        <dbReference type="EMBL" id="GAV48183.1"/>
    </source>
</evidence>
<comment type="similarity">
    <text evidence="1 6">Belongs to the SDA1 family.</text>
</comment>
<dbReference type="GO" id="GO:0005730">
    <property type="term" value="C:nucleolus"/>
    <property type="evidence" value="ECO:0007669"/>
    <property type="project" value="UniProtKB-SubCell"/>
</dbReference>
<feature type="compositionally biased region" description="Acidic residues" evidence="7">
    <location>
        <begin position="586"/>
        <end position="598"/>
    </location>
</feature>
<evidence type="ECO:0000256" key="6">
    <source>
        <dbReference type="RuleBase" id="RU365057"/>
    </source>
</evidence>
<evidence type="ECO:0000256" key="7">
    <source>
        <dbReference type="SAM" id="MobiDB-lite"/>
    </source>
</evidence>
<dbReference type="AlphaFoldDB" id="A0A1Q2ZY01"/>
<feature type="domain" description="SDA1 N-terminal" evidence="9">
    <location>
        <begin position="115"/>
        <end position="496"/>
    </location>
</feature>
<keyword evidence="4 6" id="KW-0653">Protein transport</keyword>
<evidence type="ECO:0000313" key="12">
    <source>
        <dbReference type="Proteomes" id="UP000187013"/>
    </source>
</evidence>
<dbReference type="Pfam" id="PF05285">
    <property type="entry name" value="SDA1_dom"/>
    <property type="match status" value="1"/>
</dbReference>
<feature type="region of interest" description="Disordered" evidence="7">
    <location>
        <begin position="570"/>
        <end position="666"/>
    </location>
</feature>
<evidence type="ECO:0000259" key="8">
    <source>
        <dbReference type="Pfam" id="PF05285"/>
    </source>
</evidence>
<dbReference type="Proteomes" id="UP000187013">
    <property type="component" value="Unassembled WGS sequence"/>
</dbReference>
<feature type="compositionally biased region" description="Basic residues" evidence="7">
    <location>
        <begin position="759"/>
        <end position="780"/>
    </location>
</feature>
<feature type="compositionally biased region" description="Basic and acidic residues" evidence="7">
    <location>
        <begin position="730"/>
        <end position="758"/>
    </location>
</feature>
<dbReference type="SUPFAM" id="SSF48371">
    <property type="entry name" value="ARM repeat"/>
    <property type="match status" value="1"/>
</dbReference>
<feature type="region of interest" description="Disordered" evidence="7">
    <location>
        <begin position="519"/>
        <end position="556"/>
    </location>
</feature>
<evidence type="ECO:0000259" key="10">
    <source>
        <dbReference type="Pfam" id="PF21638"/>
    </source>
</evidence>
<dbReference type="InterPro" id="IPR016024">
    <property type="entry name" value="ARM-type_fold"/>
</dbReference>
<name>A0A1Q2ZY01_ZYGRO</name>
<keyword evidence="2 6" id="KW-0813">Transport</keyword>
<feature type="domain" description="SDA1 middle" evidence="8">
    <location>
        <begin position="600"/>
        <end position="734"/>
    </location>
</feature>
<feature type="compositionally biased region" description="Basic and acidic residues" evidence="7">
    <location>
        <begin position="533"/>
        <end position="553"/>
    </location>
</feature>
<feature type="compositionally biased region" description="Basic residues" evidence="7">
    <location>
        <begin position="792"/>
        <end position="801"/>
    </location>
</feature>
<evidence type="ECO:0000259" key="9">
    <source>
        <dbReference type="Pfam" id="PF08158"/>
    </source>
</evidence>